<dbReference type="InParanoid" id="A0A448YN89"/>
<dbReference type="InterPro" id="IPR036236">
    <property type="entry name" value="Znf_C2H2_sf"/>
</dbReference>
<protein>
    <submittedName>
        <fullName evidence="7">DEKNAAC103510</fullName>
    </submittedName>
</protein>
<keyword evidence="8" id="KW-1185">Reference proteome</keyword>
<reference evidence="7 8" key="1">
    <citation type="submission" date="2018-12" db="EMBL/GenBank/DDBJ databases">
        <authorList>
            <person name="Tiukova I."/>
            <person name="Dainat J."/>
        </authorList>
    </citation>
    <scope>NUCLEOTIDE SEQUENCE [LARGE SCALE GENOMIC DNA]</scope>
</reference>
<feature type="compositionally biased region" description="Low complexity" evidence="5">
    <location>
        <begin position="238"/>
        <end position="268"/>
    </location>
</feature>
<dbReference type="InterPro" id="IPR013087">
    <property type="entry name" value="Znf_C2H2_type"/>
</dbReference>
<dbReference type="SMART" id="SM00355">
    <property type="entry name" value="ZnF_C2H2"/>
    <property type="match status" value="1"/>
</dbReference>
<proteinExistence type="predicted"/>
<keyword evidence="1" id="KW-0479">Metal-binding</keyword>
<evidence type="ECO:0000256" key="4">
    <source>
        <dbReference type="PROSITE-ProRule" id="PRU00042"/>
    </source>
</evidence>
<evidence type="ECO:0000313" key="8">
    <source>
        <dbReference type="Proteomes" id="UP000290900"/>
    </source>
</evidence>
<dbReference type="EMBL" id="CAACVR010000023">
    <property type="protein sequence ID" value="VEU22356.1"/>
    <property type="molecule type" value="Genomic_DNA"/>
</dbReference>
<dbReference type="PROSITE" id="PS00028">
    <property type="entry name" value="ZINC_FINGER_C2H2_1"/>
    <property type="match status" value="1"/>
</dbReference>
<dbReference type="OrthoDB" id="9439903at2759"/>
<feature type="region of interest" description="Disordered" evidence="5">
    <location>
        <begin position="237"/>
        <end position="269"/>
    </location>
</feature>
<dbReference type="Proteomes" id="UP000290900">
    <property type="component" value="Unassembled WGS sequence"/>
</dbReference>
<evidence type="ECO:0000256" key="2">
    <source>
        <dbReference type="ARBA" id="ARBA00022771"/>
    </source>
</evidence>
<evidence type="ECO:0000259" key="6">
    <source>
        <dbReference type="PROSITE" id="PS50157"/>
    </source>
</evidence>
<keyword evidence="2 4" id="KW-0863">Zinc-finger</keyword>
<dbReference type="SUPFAM" id="SSF57667">
    <property type="entry name" value="beta-beta-alpha zinc fingers"/>
    <property type="match status" value="1"/>
</dbReference>
<dbReference type="PROSITE" id="PS50157">
    <property type="entry name" value="ZINC_FINGER_C2H2_2"/>
    <property type="match status" value="1"/>
</dbReference>
<accession>A0A448YN89</accession>
<evidence type="ECO:0000313" key="7">
    <source>
        <dbReference type="EMBL" id="VEU22356.1"/>
    </source>
</evidence>
<dbReference type="AlphaFoldDB" id="A0A448YN89"/>
<evidence type="ECO:0000256" key="3">
    <source>
        <dbReference type="ARBA" id="ARBA00022833"/>
    </source>
</evidence>
<feature type="compositionally biased region" description="Low complexity" evidence="5">
    <location>
        <begin position="149"/>
        <end position="160"/>
    </location>
</feature>
<sequence length="430" mass="47086">MDKLIFPNATFSFNNAVFSAVDVIKGLFRRGSGKGEVDGAPSFDLFKASVTIDVLKPATGLCHSCAVDEFEYDFTSSNPFDWDLQPFSLDAAAPAGSVGPVGPVEQVKRVKAPTTRAEKARQGHRAATVAEIFGDEEREELEEEESEKVVVSSSSPSSPDYDSDDYVLDEEMCMHLGRVNSAPMNMTLTPMPIPPSPQSFLHFQQPTPYNMVALAAMNQEIALAGSSFKRAHSAAFGSSVESASPSSTSTRGSSFSSSMTSPSETSNTNNKLTTITAAAAASPIVANVSSHSSESEEKHPFVCPVCNSSFKVKSYLTRHMKKHKAEKPFRCPFFASESDSDEDELEEEDSHKKRHLGTKCHPTGGFSRRDTFKTHLKALHFIYPTGTRLSNRSHVPGRCAGCFKEFKNNVEWLEHHIETNECPAMVTEYK</sequence>
<keyword evidence="3" id="KW-0862">Zinc</keyword>
<dbReference type="Gene3D" id="3.30.160.60">
    <property type="entry name" value="Classic Zinc Finger"/>
    <property type="match status" value="1"/>
</dbReference>
<feature type="region of interest" description="Disordered" evidence="5">
    <location>
        <begin position="131"/>
        <end position="165"/>
    </location>
</feature>
<feature type="compositionally biased region" description="Acidic residues" evidence="5">
    <location>
        <begin position="133"/>
        <end position="146"/>
    </location>
</feature>
<dbReference type="STRING" id="13370.A0A448YN89"/>
<feature type="region of interest" description="Disordered" evidence="5">
    <location>
        <begin position="340"/>
        <end position="360"/>
    </location>
</feature>
<dbReference type="Pfam" id="PF00096">
    <property type="entry name" value="zf-C2H2"/>
    <property type="match status" value="1"/>
</dbReference>
<dbReference type="GO" id="GO:0008270">
    <property type="term" value="F:zinc ion binding"/>
    <property type="evidence" value="ECO:0007669"/>
    <property type="project" value="UniProtKB-KW"/>
</dbReference>
<name>A0A448YN89_BRENA</name>
<dbReference type="FunFam" id="3.30.160.60:FF:000446">
    <property type="entry name" value="Zinc finger protein"/>
    <property type="match status" value="1"/>
</dbReference>
<organism evidence="7 8">
    <name type="scientific">Brettanomyces naardenensis</name>
    <name type="common">Yeast</name>
    <dbReference type="NCBI Taxonomy" id="13370"/>
    <lineage>
        <taxon>Eukaryota</taxon>
        <taxon>Fungi</taxon>
        <taxon>Dikarya</taxon>
        <taxon>Ascomycota</taxon>
        <taxon>Saccharomycotina</taxon>
        <taxon>Pichiomycetes</taxon>
        <taxon>Pichiales</taxon>
        <taxon>Pichiaceae</taxon>
        <taxon>Brettanomyces</taxon>
    </lineage>
</organism>
<feature type="domain" description="C2H2-type" evidence="6">
    <location>
        <begin position="301"/>
        <end position="328"/>
    </location>
</feature>
<dbReference type="PANTHER" id="PTHR23235">
    <property type="entry name" value="KRUEPPEL-LIKE TRANSCRIPTION FACTOR"/>
    <property type="match status" value="1"/>
</dbReference>
<evidence type="ECO:0000256" key="5">
    <source>
        <dbReference type="SAM" id="MobiDB-lite"/>
    </source>
</evidence>
<evidence type="ECO:0000256" key="1">
    <source>
        <dbReference type="ARBA" id="ARBA00022723"/>
    </source>
</evidence>
<gene>
    <name evidence="7" type="ORF">BRENAR_LOCUS3087</name>
</gene>